<evidence type="ECO:0000256" key="4">
    <source>
        <dbReference type="ARBA" id="ARBA00023125"/>
    </source>
</evidence>
<evidence type="ECO:0000313" key="9">
    <source>
        <dbReference type="Proteomes" id="UP000447434"/>
    </source>
</evidence>
<feature type="compositionally biased region" description="Low complexity" evidence="7">
    <location>
        <begin position="199"/>
        <end position="208"/>
    </location>
</feature>
<dbReference type="EMBL" id="WOCE01000009">
    <property type="protein sequence ID" value="KAE9607764.1"/>
    <property type="molecule type" value="Genomic_DNA"/>
</dbReference>
<keyword evidence="9" id="KW-1185">Reference proteome</keyword>
<proteinExistence type="inferred from homology"/>
<dbReference type="InterPro" id="IPR012900">
    <property type="entry name" value="MFMR"/>
</dbReference>
<feature type="compositionally biased region" description="Basic and acidic residues" evidence="7">
    <location>
        <begin position="236"/>
        <end position="250"/>
    </location>
</feature>
<evidence type="ECO:0000256" key="2">
    <source>
        <dbReference type="ARBA" id="ARBA00007163"/>
    </source>
</evidence>
<comment type="similarity">
    <text evidence="2">Belongs to the bZIP family.</text>
</comment>
<comment type="subcellular location">
    <subcellularLocation>
        <location evidence="1">Nucleus</location>
    </subcellularLocation>
</comment>
<dbReference type="GO" id="GO:0000976">
    <property type="term" value="F:transcription cis-regulatory region binding"/>
    <property type="evidence" value="ECO:0007669"/>
    <property type="project" value="UniProtKB-ARBA"/>
</dbReference>
<dbReference type="AlphaFoldDB" id="A0A6A5LTA8"/>
<dbReference type="PANTHER" id="PTHR45967:SF20">
    <property type="entry name" value="G-BOX-BINDING FACTOR 1"/>
    <property type="match status" value="1"/>
</dbReference>
<evidence type="ECO:0000256" key="7">
    <source>
        <dbReference type="SAM" id="MobiDB-lite"/>
    </source>
</evidence>
<keyword evidence="4" id="KW-0238">DNA-binding</keyword>
<feature type="region of interest" description="Disordered" evidence="7">
    <location>
        <begin position="1"/>
        <end position="30"/>
    </location>
</feature>
<evidence type="ECO:0000256" key="5">
    <source>
        <dbReference type="ARBA" id="ARBA00023163"/>
    </source>
</evidence>
<dbReference type="Proteomes" id="UP000447434">
    <property type="component" value="Chromosome 9"/>
</dbReference>
<feature type="compositionally biased region" description="Low complexity" evidence="7">
    <location>
        <begin position="149"/>
        <end position="163"/>
    </location>
</feature>
<dbReference type="GO" id="GO:0046983">
    <property type="term" value="F:protein dimerization activity"/>
    <property type="evidence" value="ECO:0007669"/>
    <property type="project" value="UniProtKB-ARBA"/>
</dbReference>
<evidence type="ECO:0000256" key="3">
    <source>
        <dbReference type="ARBA" id="ARBA00023015"/>
    </source>
</evidence>
<dbReference type="PANTHER" id="PTHR45967">
    <property type="entry name" value="G-BOX-BINDING FACTOR 3-RELATED"/>
    <property type="match status" value="1"/>
</dbReference>
<comment type="caution">
    <text evidence="8">The sequence shown here is derived from an EMBL/GenBank/DDBJ whole genome shotgun (WGS) entry which is preliminary data.</text>
</comment>
<dbReference type="FunFam" id="1.20.5.170:FF:000020">
    <property type="entry name" value="BZIP transcription factor"/>
    <property type="match status" value="1"/>
</dbReference>
<dbReference type="Pfam" id="PF07777">
    <property type="entry name" value="MFMR"/>
    <property type="match status" value="1"/>
</dbReference>
<reference evidence="9" key="1">
    <citation type="journal article" date="2020" name="Nat. Commun.">
        <title>Genome sequence of the cluster root forming white lupin.</title>
        <authorList>
            <person name="Hufnagel B."/>
            <person name="Marques A."/>
            <person name="Soriano A."/>
            <person name="Marques L."/>
            <person name="Divol F."/>
            <person name="Doumas P."/>
            <person name="Sallet E."/>
            <person name="Mancinotti D."/>
            <person name="Carrere S."/>
            <person name="Marande W."/>
            <person name="Arribat S."/>
            <person name="Keller J."/>
            <person name="Huneau C."/>
            <person name="Blein T."/>
            <person name="Aime D."/>
            <person name="Laguerre M."/>
            <person name="Taylor J."/>
            <person name="Schubert V."/>
            <person name="Nelson M."/>
            <person name="Geu-Flores F."/>
            <person name="Crespi M."/>
            <person name="Gallardo-Guerrero K."/>
            <person name="Delaux P.-M."/>
            <person name="Salse J."/>
            <person name="Berges H."/>
            <person name="Guyot R."/>
            <person name="Gouzy J."/>
            <person name="Peret B."/>
        </authorList>
    </citation>
    <scope>NUCLEOTIDE SEQUENCE [LARGE SCALE GENOMIC DNA]</scope>
    <source>
        <strain evidence="9">cv. Amiga</strain>
    </source>
</reference>
<feature type="compositionally biased region" description="Low complexity" evidence="7">
    <location>
        <begin position="1"/>
        <end position="26"/>
    </location>
</feature>
<dbReference type="SUPFAM" id="SSF57959">
    <property type="entry name" value="Leucine zipper domain"/>
    <property type="match status" value="1"/>
</dbReference>
<protein>
    <submittedName>
        <fullName evidence="8">Putative transcription factor bZIP family</fullName>
    </submittedName>
</protein>
<dbReference type="CDD" id="cd14702">
    <property type="entry name" value="bZIP_plant_GBF1"/>
    <property type="match status" value="1"/>
</dbReference>
<name>A0A6A5LTA8_LUPAL</name>
<feature type="region of interest" description="Disordered" evidence="7">
    <location>
        <begin position="99"/>
        <end position="250"/>
    </location>
</feature>
<dbReference type="Pfam" id="PF00170">
    <property type="entry name" value="bZIP_1"/>
    <property type="match status" value="1"/>
</dbReference>
<gene>
    <name evidence="8" type="ORF">Lalb_Chr09g0333611</name>
</gene>
<keyword evidence="6" id="KW-0539">Nucleus</keyword>
<keyword evidence="3" id="KW-0805">Transcription regulation</keyword>
<dbReference type="PROSITE" id="PS50217">
    <property type="entry name" value="BZIP"/>
    <property type="match status" value="1"/>
</dbReference>
<dbReference type="OrthoDB" id="1642657at2759"/>
<dbReference type="Gene3D" id="1.20.5.170">
    <property type="match status" value="1"/>
</dbReference>
<dbReference type="InterPro" id="IPR046347">
    <property type="entry name" value="bZIP_sf"/>
</dbReference>
<dbReference type="GO" id="GO:0005634">
    <property type="term" value="C:nucleus"/>
    <property type="evidence" value="ECO:0007669"/>
    <property type="project" value="UniProtKB-SubCell"/>
</dbReference>
<dbReference type="InterPro" id="IPR004827">
    <property type="entry name" value="bZIP"/>
</dbReference>
<dbReference type="GO" id="GO:0003700">
    <property type="term" value="F:DNA-binding transcription factor activity"/>
    <property type="evidence" value="ECO:0007669"/>
    <property type="project" value="InterPro"/>
</dbReference>
<dbReference type="InterPro" id="IPR044827">
    <property type="entry name" value="GBF-like"/>
</dbReference>
<evidence type="ECO:0000256" key="1">
    <source>
        <dbReference type="ARBA" id="ARBA00004123"/>
    </source>
</evidence>
<dbReference type="SMART" id="SM00338">
    <property type="entry name" value="BRLZ"/>
    <property type="match status" value="1"/>
</dbReference>
<dbReference type="InterPro" id="IPR045314">
    <property type="entry name" value="bZIP_plant_GBF1"/>
</dbReference>
<evidence type="ECO:0000256" key="6">
    <source>
        <dbReference type="ARBA" id="ARBA00023242"/>
    </source>
</evidence>
<evidence type="ECO:0000313" key="8">
    <source>
        <dbReference type="EMBL" id="KAE9607764.1"/>
    </source>
</evidence>
<keyword evidence="5" id="KW-0804">Transcription</keyword>
<feature type="compositionally biased region" description="Basic and acidic residues" evidence="7">
    <location>
        <begin position="104"/>
        <end position="120"/>
    </location>
</feature>
<organism evidence="8 9">
    <name type="scientific">Lupinus albus</name>
    <name type="common">White lupine</name>
    <name type="synonym">Lupinus termis</name>
    <dbReference type="NCBI Taxonomy" id="3870"/>
    <lineage>
        <taxon>Eukaryota</taxon>
        <taxon>Viridiplantae</taxon>
        <taxon>Streptophyta</taxon>
        <taxon>Embryophyta</taxon>
        <taxon>Tracheophyta</taxon>
        <taxon>Spermatophyta</taxon>
        <taxon>Magnoliopsida</taxon>
        <taxon>eudicotyledons</taxon>
        <taxon>Gunneridae</taxon>
        <taxon>Pentapetalae</taxon>
        <taxon>rosids</taxon>
        <taxon>fabids</taxon>
        <taxon>Fabales</taxon>
        <taxon>Fabaceae</taxon>
        <taxon>Papilionoideae</taxon>
        <taxon>50 kb inversion clade</taxon>
        <taxon>genistoids sensu lato</taxon>
        <taxon>core genistoids</taxon>
        <taxon>Genisteae</taxon>
        <taxon>Lupinus</taxon>
    </lineage>
</organism>
<accession>A0A6A5LTA8</accession>
<dbReference type="PROSITE" id="PS00036">
    <property type="entry name" value="BZIP_BASIC"/>
    <property type="match status" value="1"/>
</dbReference>
<sequence length="307" mass="33493">MATGEESASKPSKSSSSTQETSKAPSYPDWSSSMQAYYAPRASPPPFYVSTVASPSLHPYMWGSQHPLMSPYGTPVPYPTMYPPGSVYAHPSLAMTTSAMQKSTEFEARGPDGKDRDSAKKLKRASAKTESKAGESGKTGSGSANDGISQSAESGSEHSSNASDEISNHQESATKRKGSFNQMLVEGAESSKMRHNQSGAAGAAAPPAIMRREVTLGKQWMQPDEHELKRQKRKLSNRESARRSRLRKQAECEELQKRVETLGGENRILREELQTLSEDCEKLMSENNSIKEELERLCGQEAIANLG</sequence>